<dbReference type="InterPro" id="IPR004090">
    <property type="entry name" value="Chemotax_Me-accpt_rcpt"/>
</dbReference>
<comment type="similarity">
    <text evidence="2">Belongs to the methyl-accepting chemotaxis (MCP) protein family.</text>
</comment>
<dbReference type="SUPFAM" id="SSF46458">
    <property type="entry name" value="Globin-like"/>
    <property type="match status" value="1"/>
</dbReference>
<gene>
    <name evidence="6" type="ORF">J2800_003221</name>
</gene>
<evidence type="ECO:0000256" key="2">
    <source>
        <dbReference type="ARBA" id="ARBA00029447"/>
    </source>
</evidence>
<keyword evidence="1" id="KW-0145">Chemotaxis</keyword>
<dbReference type="RefSeq" id="WP_310032985.1">
    <property type="nucleotide sequence ID" value="NZ_JAVDRL010000009.1"/>
</dbReference>
<sequence>MSVNQQLDQRMAFMRFDHRSRAALKAAKPMVDGEIQAALDSFYDQVRAYPEVRELFASRAQMDAAQARQGDHWRRLASAEFGPDYAAGVQRVGQAHVRAGLEPRWYIGGYALVAEHLIRAVLAKRAKGGLFGGKGEGEIADQVVALLKATFLDMDLAISSYLDILQEERERMAAERQAAEQRQAAAVAAVGQALSRLAAGDLSARVDGALSPEFLSLKADFDHAAAALADTVKAVERATSGIRSGVDGIAHAADDLAQRTEHQAATLEETAAAVEQLTATVERTAKSAKAVSAQVSEAAADAQRSGAIVTRAAEAMTQIETSSAKVSQILGVIDEIAFQTNLLALNAGVEAARAGDAGRGFAVVAQEVRALAQRSADAAKEIKTLIADSSRQVGEGVDLVGQTNQALRGIVQKVGVIDALVDEIAASANEQASALGQVNVAVNQLDQVTQRNTAMVQQSTEATRALRVEAADLASHVSGFRTGPASGDNAVHQARERVATFARSGR</sequence>
<dbReference type="SUPFAM" id="SSF58104">
    <property type="entry name" value="Methyl-accepting chemotaxis protein (MCP) signaling domain"/>
    <property type="match status" value="1"/>
</dbReference>
<dbReference type="PROSITE" id="PS50885">
    <property type="entry name" value="HAMP"/>
    <property type="match status" value="1"/>
</dbReference>
<dbReference type="EMBL" id="JAVDRL010000009">
    <property type="protein sequence ID" value="MDR6532463.1"/>
    <property type="molecule type" value="Genomic_DNA"/>
</dbReference>
<dbReference type="SMART" id="SM00283">
    <property type="entry name" value="MA"/>
    <property type="match status" value="1"/>
</dbReference>
<dbReference type="Gene3D" id="1.10.287.950">
    <property type="entry name" value="Methyl-accepting chemotaxis protein"/>
    <property type="match status" value="1"/>
</dbReference>
<dbReference type="InterPro" id="IPR044398">
    <property type="entry name" value="Globin-sensor_dom"/>
</dbReference>
<comment type="caution">
    <text evidence="6">The sequence shown here is derived from an EMBL/GenBank/DDBJ whole genome shotgun (WGS) entry which is preliminary data.</text>
</comment>
<dbReference type="CDD" id="cd11386">
    <property type="entry name" value="MCP_signal"/>
    <property type="match status" value="1"/>
</dbReference>
<evidence type="ECO:0000256" key="3">
    <source>
        <dbReference type="PROSITE-ProRule" id="PRU00284"/>
    </source>
</evidence>
<name>A0ABU1N203_9CAUL</name>
<evidence type="ECO:0000313" key="6">
    <source>
        <dbReference type="EMBL" id="MDR6532463.1"/>
    </source>
</evidence>
<dbReference type="InterPro" id="IPR051310">
    <property type="entry name" value="MCP_chemotaxis"/>
</dbReference>
<dbReference type="SMART" id="SM00304">
    <property type="entry name" value="HAMP"/>
    <property type="match status" value="1"/>
</dbReference>
<evidence type="ECO:0000259" key="4">
    <source>
        <dbReference type="PROSITE" id="PS50111"/>
    </source>
</evidence>
<feature type="domain" description="Methyl-accepting transducer" evidence="4">
    <location>
        <begin position="238"/>
        <end position="467"/>
    </location>
</feature>
<dbReference type="Pfam" id="PF11563">
    <property type="entry name" value="Protoglobin"/>
    <property type="match status" value="1"/>
</dbReference>
<dbReference type="PROSITE" id="PS50111">
    <property type="entry name" value="CHEMOTAXIS_TRANSDUC_2"/>
    <property type="match status" value="1"/>
</dbReference>
<dbReference type="PANTHER" id="PTHR43531:SF11">
    <property type="entry name" value="METHYL-ACCEPTING CHEMOTAXIS PROTEIN 3"/>
    <property type="match status" value="1"/>
</dbReference>
<dbReference type="Gene3D" id="1.10.490.10">
    <property type="entry name" value="Globins"/>
    <property type="match status" value="1"/>
</dbReference>
<accession>A0ABU1N203</accession>
<dbReference type="InterPro" id="IPR009050">
    <property type="entry name" value="Globin-like_sf"/>
</dbReference>
<keyword evidence="7" id="KW-1185">Reference proteome</keyword>
<feature type="domain" description="HAMP" evidence="5">
    <location>
        <begin position="181"/>
        <end position="233"/>
    </location>
</feature>
<reference evidence="6 7" key="1">
    <citation type="submission" date="2023-07" db="EMBL/GenBank/DDBJ databases">
        <title>Sorghum-associated microbial communities from plants grown in Nebraska, USA.</title>
        <authorList>
            <person name="Schachtman D."/>
        </authorList>
    </citation>
    <scope>NUCLEOTIDE SEQUENCE [LARGE SCALE GENOMIC DNA]</scope>
    <source>
        <strain evidence="6 7">DS2154</strain>
    </source>
</reference>
<dbReference type="InterPro" id="IPR004089">
    <property type="entry name" value="MCPsignal_dom"/>
</dbReference>
<dbReference type="PRINTS" id="PR00260">
    <property type="entry name" value="CHEMTRNSDUCR"/>
</dbReference>
<proteinExistence type="inferred from homology"/>
<organism evidence="6 7">
    <name type="scientific">Caulobacter rhizosphaerae</name>
    <dbReference type="NCBI Taxonomy" id="2010972"/>
    <lineage>
        <taxon>Bacteria</taxon>
        <taxon>Pseudomonadati</taxon>
        <taxon>Pseudomonadota</taxon>
        <taxon>Alphaproteobacteria</taxon>
        <taxon>Caulobacterales</taxon>
        <taxon>Caulobacteraceae</taxon>
        <taxon>Caulobacter</taxon>
    </lineage>
</organism>
<dbReference type="InterPro" id="IPR012292">
    <property type="entry name" value="Globin/Proto"/>
</dbReference>
<protein>
    <submittedName>
        <fullName evidence="6">Methyl-accepting chemotaxis protein</fullName>
    </submittedName>
</protein>
<dbReference type="PANTHER" id="PTHR43531">
    <property type="entry name" value="PROTEIN ICFG"/>
    <property type="match status" value="1"/>
</dbReference>
<dbReference type="Proteomes" id="UP001262754">
    <property type="component" value="Unassembled WGS sequence"/>
</dbReference>
<evidence type="ECO:0000259" key="5">
    <source>
        <dbReference type="PROSITE" id="PS50885"/>
    </source>
</evidence>
<dbReference type="InterPro" id="IPR003660">
    <property type="entry name" value="HAMP_dom"/>
</dbReference>
<evidence type="ECO:0000313" key="7">
    <source>
        <dbReference type="Proteomes" id="UP001262754"/>
    </source>
</evidence>
<dbReference type="CDD" id="cd01068">
    <property type="entry name" value="globin_sensor"/>
    <property type="match status" value="1"/>
</dbReference>
<evidence type="ECO:0000256" key="1">
    <source>
        <dbReference type="ARBA" id="ARBA00022500"/>
    </source>
</evidence>
<dbReference type="Pfam" id="PF00015">
    <property type="entry name" value="MCPsignal"/>
    <property type="match status" value="1"/>
</dbReference>
<dbReference type="InterPro" id="IPR039379">
    <property type="entry name" value="Protoglobin_sensor_dom"/>
</dbReference>
<keyword evidence="3" id="KW-0807">Transducer</keyword>